<organism evidence="1 2">
    <name type="scientific">Hamiltosporidium magnivora</name>
    <dbReference type="NCBI Taxonomy" id="148818"/>
    <lineage>
        <taxon>Eukaryota</taxon>
        <taxon>Fungi</taxon>
        <taxon>Fungi incertae sedis</taxon>
        <taxon>Microsporidia</taxon>
        <taxon>Dubosqiidae</taxon>
        <taxon>Hamiltosporidium</taxon>
    </lineage>
</organism>
<dbReference type="EMBL" id="PITI01000085">
    <property type="protein sequence ID" value="TBU08900.1"/>
    <property type="molecule type" value="Genomic_DNA"/>
</dbReference>
<comment type="caution">
    <text evidence="1">The sequence shown here is derived from an EMBL/GenBank/DDBJ whole genome shotgun (WGS) entry which is preliminary data.</text>
</comment>
<reference evidence="1 2" key="1">
    <citation type="submission" date="2017-12" db="EMBL/GenBank/DDBJ databases">
        <authorList>
            <person name="Pombert J.-F."/>
            <person name="Haag K.L."/>
            <person name="Ebert D."/>
        </authorList>
    </citation>
    <scope>NUCLEOTIDE SEQUENCE [LARGE SCALE GENOMIC DNA]</scope>
    <source>
        <strain evidence="1">BE-OM-2</strain>
    </source>
</reference>
<proteinExistence type="predicted"/>
<dbReference type="AlphaFoldDB" id="A0A4Q9LNM8"/>
<protein>
    <submittedName>
        <fullName evidence="1">Uncharacterized protein</fullName>
    </submittedName>
</protein>
<keyword evidence="2" id="KW-1185">Reference proteome</keyword>
<name>A0A4Q9LNM8_9MICR</name>
<evidence type="ECO:0000313" key="1">
    <source>
        <dbReference type="EMBL" id="TBU08900.1"/>
    </source>
</evidence>
<dbReference type="Proteomes" id="UP000291404">
    <property type="component" value="Unassembled WGS sequence"/>
</dbReference>
<accession>A0A4Q9LNM8</accession>
<dbReference type="VEuPathDB" id="MicrosporidiaDB:CWI36_0085p0010"/>
<gene>
    <name evidence="1" type="ORF">CWI36_0085p0010</name>
</gene>
<dbReference type="VEuPathDB" id="MicrosporidiaDB:CWI39_1525p0010"/>
<sequence length="765" mass="91496">MGFNRTVNYDEKSKNEFLQYFEASNTYLYCIFTPLCFLRQINRIILEIFLLSNNIYCLNIKFIEYNGFEDYSPVSHGKSYYLCPKKCSFIRIDDSLYFQEPLATSNREKYIAISYPNDINISFKFLDEIILENKEEVSIYMKANELHMLALFIKILQECNDTITQTDSKIFFEILKYLNIFRVERNRNYKAFIRTLVYYYVISNSNFVKKSYVLILNQNEYGKLHVRDVIECFLQFILMQKAYIYDIFHTYNPIIFSHILSQHKKYKTSEKIVCIEMRACYLNKCILSRNNINIWKILMKIFLIDKLYINFCSYENDLDSDIIIALLPKIFINLKIVIDPSKLPFFDKLHQIGFFKYVKKVKISSCDIKLQSFLEKLQYFENVEKLALEFLEDNLQNNIIILENLTILKSVKVMKLFFSIISAHLYNVSSSLLGTKDNIIIDLSNELKISDDEDDFGIFSSYNCRNYLRGIDLILYKDSYDSTYFSKIFNFELIRRLKIDLRNVKNNSLNSYRFLESFKSLKRLYFKNIKFTDELFTAILASTSLNSLIFYQFKVFDIKKDNIEWTFYNKYVIHIEFRAILDSLSNNFFEFLGKFKKNLALLKCYKYQTDYKNKNLTSFSILHVVSHFFNLENLEKLNYDVGTLYTEDIVVFSRFKLLKYLRLSVQKSDLNLKILNKILQQNIKNTIIKLHIRADKLEKFEIFSILNFKQLKILKMGIILDTEINKQRLERLIGMNLIHFHIYRLKSSYNWLEDDLCQQTIFTNR</sequence>
<evidence type="ECO:0000313" key="2">
    <source>
        <dbReference type="Proteomes" id="UP000291404"/>
    </source>
</evidence>